<evidence type="ECO:0000313" key="2">
    <source>
        <dbReference type="Proteomes" id="UP000054805"/>
    </source>
</evidence>
<gene>
    <name evidence="1" type="ORF">T4B_8668</name>
</gene>
<organism evidence="1 2">
    <name type="scientific">Trichinella pseudospiralis</name>
    <name type="common">Parasitic roundworm</name>
    <dbReference type="NCBI Taxonomy" id="6337"/>
    <lineage>
        <taxon>Eukaryota</taxon>
        <taxon>Metazoa</taxon>
        <taxon>Ecdysozoa</taxon>
        <taxon>Nematoda</taxon>
        <taxon>Enoplea</taxon>
        <taxon>Dorylaimia</taxon>
        <taxon>Trichinellida</taxon>
        <taxon>Trichinellidae</taxon>
        <taxon>Trichinella</taxon>
    </lineage>
</organism>
<keyword evidence="2" id="KW-1185">Reference proteome</keyword>
<dbReference type="AlphaFoldDB" id="A0A0V1ICD9"/>
<proteinExistence type="predicted"/>
<accession>A0A0V1ICD9</accession>
<sequence length="89" mass="10276">MLVSAGRKNNHSAKVFNFIDPRGLSIQRQLLSKKSFPSQTNCFPTVSYFISFQMMLCIMTTLQVTGARHEYTKTLRIKINRKPTVKKDH</sequence>
<comment type="caution">
    <text evidence="1">The sequence shown here is derived from an EMBL/GenBank/DDBJ whole genome shotgun (WGS) entry which is preliminary data.</text>
</comment>
<protein>
    <submittedName>
        <fullName evidence="1">Uncharacterized protein</fullName>
    </submittedName>
</protein>
<evidence type="ECO:0000313" key="1">
    <source>
        <dbReference type="EMBL" id="KRZ20515.1"/>
    </source>
</evidence>
<name>A0A0V1ICD9_TRIPS</name>
<dbReference type="Proteomes" id="UP000054805">
    <property type="component" value="Unassembled WGS sequence"/>
</dbReference>
<dbReference type="EMBL" id="JYDS01000238">
    <property type="protein sequence ID" value="KRZ20515.1"/>
    <property type="molecule type" value="Genomic_DNA"/>
</dbReference>
<reference evidence="1 2" key="1">
    <citation type="submission" date="2015-01" db="EMBL/GenBank/DDBJ databases">
        <title>Evolution of Trichinella species and genotypes.</title>
        <authorList>
            <person name="Korhonen P.K."/>
            <person name="Edoardo P."/>
            <person name="Giuseppe L.R."/>
            <person name="Gasser R.B."/>
        </authorList>
    </citation>
    <scope>NUCLEOTIDE SEQUENCE [LARGE SCALE GENOMIC DNA]</scope>
    <source>
        <strain evidence="1">ISS588</strain>
    </source>
</reference>